<feature type="region of interest" description="Disordered" evidence="1">
    <location>
        <begin position="744"/>
        <end position="799"/>
    </location>
</feature>
<feature type="region of interest" description="Disordered" evidence="1">
    <location>
        <begin position="512"/>
        <end position="552"/>
    </location>
</feature>
<protein>
    <submittedName>
        <fullName evidence="2">Uncharacterized protein</fullName>
    </submittedName>
</protein>
<dbReference type="OrthoDB" id="8251761at2759"/>
<feature type="compositionally biased region" description="Basic and acidic residues" evidence="1">
    <location>
        <begin position="979"/>
        <end position="988"/>
    </location>
</feature>
<feature type="compositionally biased region" description="Low complexity" evidence="1">
    <location>
        <begin position="830"/>
        <end position="840"/>
    </location>
</feature>
<evidence type="ECO:0000313" key="3">
    <source>
        <dbReference type="Proteomes" id="UP000198287"/>
    </source>
</evidence>
<evidence type="ECO:0000256" key="1">
    <source>
        <dbReference type="SAM" id="MobiDB-lite"/>
    </source>
</evidence>
<feature type="region of interest" description="Disordered" evidence="1">
    <location>
        <begin position="277"/>
        <end position="346"/>
    </location>
</feature>
<feature type="compositionally biased region" description="Basic and acidic residues" evidence="1">
    <location>
        <begin position="1065"/>
        <end position="1091"/>
    </location>
</feature>
<comment type="caution">
    <text evidence="2">The sequence shown here is derived from an EMBL/GenBank/DDBJ whole genome shotgun (WGS) entry which is preliminary data.</text>
</comment>
<feature type="region of interest" description="Disordered" evidence="1">
    <location>
        <begin position="378"/>
        <end position="451"/>
    </location>
</feature>
<feature type="compositionally biased region" description="Polar residues" evidence="1">
    <location>
        <begin position="1446"/>
        <end position="1484"/>
    </location>
</feature>
<feature type="compositionally biased region" description="Polar residues" evidence="1">
    <location>
        <begin position="841"/>
        <end position="855"/>
    </location>
</feature>
<feature type="region of interest" description="Disordered" evidence="1">
    <location>
        <begin position="1034"/>
        <end position="1106"/>
    </location>
</feature>
<feature type="compositionally biased region" description="Low complexity" evidence="1">
    <location>
        <begin position="1092"/>
        <end position="1103"/>
    </location>
</feature>
<organism evidence="2 3">
    <name type="scientific">Folsomia candida</name>
    <name type="common">Springtail</name>
    <dbReference type="NCBI Taxonomy" id="158441"/>
    <lineage>
        <taxon>Eukaryota</taxon>
        <taxon>Metazoa</taxon>
        <taxon>Ecdysozoa</taxon>
        <taxon>Arthropoda</taxon>
        <taxon>Hexapoda</taxon>
        <taxon>Collembola</taxon>
        <taxon>Entomobryomorpha</taxon>
        <taxon>Isotomoidea</taxon>
        <taxon>Isotomidae</taxon>
        <taxon>Proisotominae</taxon>
        <taxon>Folsomia</taxon>
    </lineage>
</organism>
<gene>
    <name evidence="2" type="ORF">Fcan01_19647</name>
</gene>
<accession>A0A226DK59</accession>
<feature type="compositionally biased region" description="Basic and acidic residues" evidence="1">
    <location>
        <begin position="526"/>
        <end position="535"/>
    </location>
</feature>
<feature type="compositionally biased region" description="Basic and acidic residues" evidence="1">
    <location>
        <begin position="1316"/>
        <end position="1326"/>
    </location>
</feature>
<feature type="compositionally biased region" description="Pro residues" evidence="1">
    <location>
        <begin position="1423"/>
        <end position="1432"/>
    </location>
</feature>
<feature type="compositionally biased region" description="Low complexity" evidence="1">
    <location>
        <begin position="109"/>
        <end position="148"/>
    </location>
</feature>
<feature type="region of interest" description="Disordered" evidence="1">
    <location>
        <begin position="1256"/>
        <end position="1275"/>
    </location>
</feature>
<feature type="compositionally biased region" description="Basic and acidic residues" evidence="1">
    <location>
        <begin position="1381"/>
        <end position="1390"/>
    </location>
</feature>
<feature type="compositionally biased region" description="Polar residues" evidence="1">
    <location>
        <begin position="1511"/>
        <end position="1527"/>
    </location>
</feature>
<feature type="compositionally biased region" description="Basic residues" evidence="1">
    <location>
        <begin position="395"/>
        <end position="404"/>
    </location>
</feature>
<name>A0A226DK59_FOLCA</name>
<dbReference type="EMBL" id="LNIX01000017">
    <property type="protein sequence ID" value="OXA45579.1"/>
    <property type="molecule type" value="Genomic_DNA"/>
</dbReference>
<feature type="region of interest" description="Disordered" evidence="1">
    <location>
        <begin position="972"/>
        <end position="1005"/>
    </location>
</feature>
<feature type="region of interest" description="Disordered" evidence="1">
    <location>
        <begin position="102"/>
        <end position="148"/>
    </location>
</feature>
<feature type="region of interest" description="Disordered" evidence="1">
    <location>
        <begin position="177"/>
        <end position="206"/>
    </location>
</feature>
<feature type="compositionally biased region" description="Pro residues" evidence="1">
    <location>
        <begin position="536"/>
        <end position="550"/>
    </location>
</feature>
<reference evidence="2 3" key="1">
    <citation type="submission" date="2015-12" db="EMBL/GenBank/DDBJ databases">
        <title>The genome of Folsomia candida.</title>
        <authorList>
            <person name="Faddeeva A."/>
            <person name="Derks M.F."/>
            <person name="Anvar Y."/>
            <person name="Smit S."/>
            <person name="Van Straalen N."/>
            <person name="Roelofs D."/>
        </authorList>
    </citation>
    <scope>NUCLEOTIDE SEQUENCE [LARGE SCALE GENOMIC DNA]</scope>
    <source>
        <strain evidence="2 3">VU population</strain>
        <tissue evidence="2">Whole body</tissue>
    </source>
</reference>
<feature type="region of interest" description="Disordered" evidence="1">
    <location>
        <begin position="1381"/>
        <end position="1634"/>
    </location>
</feature>
<feature type="compositionally biased region" description="Polar residues" evidence="1">
    <location>
        <begin position="1394"/>
        <end position="1404"/>
    </location>
</feature>
<dbReference type="OMA" id="HTWKGPA"/>
<feature type="compositionally biased region" description="Gly residues" evidence="1">
    <location>
        <begin position="1492"/>
        <end position="1505"/>
    </location>
</feature>
<dbReference type="Proteomes" id="UP000198287">
    <property type="component" value="Unassembled WGS sequence"/>
</dbReference>
<feature type="region of interest" description="Disordered" evidence="1">
    <location>
        <begin position="830"/>
        <end position="875"/>
    </location>
</feature>
<feature type="region of interest" description="Disordered" evidence="1">
    <location>
        <begin position="217"/>
        <end position="236"/>
    </location>
</feature>
<feature type="compositionally biased region" description="Low complexity" evidence="1">
    <location>
        <begin position="1433"/>
        <end position="1445"/>
    </location>
</feature>
<evidence type="ECO:0000313" key="2">
    <source>
        <dbReference type="EMBL" id="OXA45579.1"/>
    </source>
</evidence>
<feature type="compositionally biased region" description="Low complexity" evidence="1">
    <location>
        <begin position="773"/>
        <end position="798"/>
    </location>
</feature>
<feature type="region of interest" description="Disordered" evidence="1">
    <location>
        <begin position="1310"/>
        <end position="1334"/>
    </location>
</feature>
<proteinExistence type="predicted"/>
<sequence length="1634" mass="182027">MMAMDSQALVKLGVPETLGNFRLDDHNVVEWSDSDLPGVRHKGRKETGKWINPINNADIQYQKQEDCKKSDRGEEQVRTEVIQGQAPDSQFQIVRSHSHFHTENDNLNSSLVQSSSTSYQMSSSRGVRSTSKNTSNRTTTKTVTVSGGRSDDFEHLGLTFQPLDTSTQRERINVSRSGTMGVRRPPTRRHTPVTPAPIVSTSPDDSEVEIKDEIIVDSDDNLRNTPPPPQTRSSVMMNHASGLSIVEFKDITPKFRGVMVGFPVEIQLELQSRLRGSASSHMERRNGMDSDDDDDVLQVPVRREGDDKSGPYQNDTAKKRESSPARQFGLSSSSSEKKGSTFGFPQRKKSYELESFDSHADSSRLLSSNNNNNSNKFASNYLNLFPPSDDDDNHHHHHHHHHHHGGENVPEEIPPMDQHLRRHNSPSPIIQSPSPPPWTNFYDKMKPGNERGGKMFENNNPFMSYDENTFEKSTPIPIQIEGRAKGHSVMNTFESDKYFGQDNYMVTPSKLNFSAKSGLGQGGEAYDTRREEERPPSPQQEPLSPSPPLLSPSLERSRRLLQMLHETPTVMSKMSGGKYSHSEEDKWGQNNNNNNEENSNNEEEEWQTQRQLSFLNDSLSRILEAGRTTAPRKSDQGQQEKYSNMVENVYTFSNQKYSSRECDEEDDDDNDEVDINGNLRPAQVSQTWISSADMNKPSQKVRDKDVTTSISATHDHFRRGAKKVEFCKTEVHFTADSGKFHIVETDENKPSTSHLFRRKKKDRTKSGESEIATTPTNQTSTESTPSSTSLLSQKSGESVWSDEKNQKHWLFGKDYSDKRTSSHLLQAPEVPEPQAEQPLPSSSSHTKNDSQSNKPSLFYDDYKPSEPPTATLDESYILEIQPRVAKSRLMPTASDTDSPSHNIFSNYEELKIQRYLSRLKSPPSQHQSEAGKQTFNFDLDDQNQPNTYRFNNVLYENGSFVPLATRRSLIEMNNTNKKGGRDMSESDNRSSVSITPENPVATQPIARMEARVATGRPNPQITSVELRYDFDNERGSGVRRNHMAESPPSSPPPPFHSYRSALPPLHEREDKKKQHFSDHSRHLKKKEEQTPSHHPSSETSYSSRSERISDLIKRSYYKNPDLEWSPNDSNNNNINKRLNTTLANNNLAMSAATISSTSNNKSASKSIVTIGDYDGNTTSVTPALVNADPSPEPILSMDHTWKGPAYSNVEDASSDRKTSNARSLTLLKLGHHSSEQPEWISKARNREHRILDWDSVGKQPTYSSTPSQPPEQPPWVDDFIRPRAKTVLADRIVPKVSAVVYPWQRHPVVTSSLSRNESRSDDGRMNEEEDEDGMKSHIVSIVPTPSFITSKYNRKLEPIGGGGRSGPTSLPDLPVLQLSNKEEVVDRDSDSILVHSSTQVMKNRTSGGGRSKGGRGTKEPERSLPPPPPPPSATLSSSRSSNPNKLVTSETESEQRPTTRNSVKSGIHSTTISKMAKVVSSNKAALNDPVTSGGGGRKSGAGGGRGRTEVKSSVTSGDSTTTRNNKATSDKQSITTTTTSSTPIHRHPLVKVSKLPVRKNLAPKSSSGEGKGMKGSSKGGSKENPDESSTPKKKSGHYRVGLLSPTNNPPEVVGKTSPPTTTTTTNQQQPWRRK</sequence>
<feature type="region of interest" description="Disordered" evidence="1">
    <location>
        <begin position="568"/>
        <end position="610"/>
    </location>
</feature>
<feature type="compositionally biased region" description="Low complexity" evidence="1">
    <location>
        <begin position="1616"/>
        <end position="1634"/>
    </location>
</feature>
<feature type="compositionally biased region" description="Low complexity" evidence="1">
    <location>
        <begin position="1530"/>
        <end position="1542"/>
    </location>
</feature>
<keyword evidence="3" id="KW-1185">Reference proteome</keyword>